<dbReference type="SUPFAM" id="SSF51126">
    <property type="entry name" value="Pectin lyase-like"/>
    <property type="match status" value="1"/>
</dbReference>
<name>A0A937RKV0_9ACTN</name>
<gene>
    <name evidence="2" type="ORF">I7412_11465</name>
</gene>
<dbReference type="InterPro" id="IPR012334">
    <property type="entry name" value="Pectin_lyas_fold"/>
</dbReference>
<evidence type="ECO:0000313" key="3">
    <source>
        <dbReference type="Proteomes" id="UP000604475"/>
    </source>
</evidence>
<evidence type="ECO:0008006" key="4">
    <source>
        <dbReference type="Google" id="ProtNLM"/>
    </source>
</evidence>
<feature type="compositionally biased region" description="Gly residues" evidence="1">
    <location>
        <begin position="39"/>
        <end position="64"/>
    </location>
</feature>
<dbReference type="AlphaFoldDB" id="A0A937RKV0"/>
<dbReference type="InterPro" id="IPR006626">
    <property type="entry name" value="PbH1"/>
</dbReference>
<protein>
    <recommendedName>
        <fullName evidence="4">Right handed beta helix domain-containing protein</fullName>
    </recommendedName>
</protein>
<proteinExistence type="predicted"/>
<dbReference type="InterPro" id="IPR011050">
    <property type="entry name" value="Pectin_lyase_fold/virulence"/>
</dbReference>
<accession>A0A937RKV0</accession>
<keyword evidence="3" id="KW-1185">Reference proteome</keyword>
<feature type="region of interest" description="Disordered" evidence="1">
    <location>
        <begin position="21"/>
        <end position="75"/>
    </location>
</feature>
<dbReference type="SMART" id="SM00710">
    <property type="entry name" value="PbH1"/>
    <property type="match status" value="4"/>
</dbReference>
<reference evidence="2" key="1">
    <citation type="submission" date="2020-12" db="EMBL/GenBank/DDBJ databases">
        <title>Genomic characterization of non-nitrogen-fixing Frankia strains.</title>
        <authorList>
            <person name="Carlos-Shanley C."/>
            <person name="Guerra T."/>
            <person name="Hahn D."/>
        </authorList>
    </citation>
    <scope>NUCLEOTIDE SEQUENCE</scope>
    <source>
        <strain evidence="2">CN6</strain>
    </source>
</reference>
<organism evidence="2 3">
    <name type="scientific">Frankia nepalensis</name>
    <dbReference type="NCBI Taxonomy" id="1836974"/>
    <lineage>
        <taxon>Bacteria</taxon>
        <taxon>Bacillati</taxon>
        <taxon>Actinomycetota</taxon>
        <taxon>Actinomycetes</taxon>
        <taxon>Frankiales</taxon>
        <taxon>Frankiaceae</taxon>
        <taxon>Frankia</taxon>
    </lineage>
</organism>
<sequence>MAALFAAIALTAGACGGGDDEPIEFASIPPASLNPDALGGSGGGDTSTGAAGAGEATGAGGSAGSGPVAPAGGQVTCPEGGGITVRNAGDLTAALAAAEPGDIIRMAPGRYTGDFKITKSGTEPSPIWVCGTPEAVIDGEDDAKYLLHLEKVSWVRVVGFSVRNGQKGVMADSVNHSVIASLHVSATGDEAIHLRTGSSDNLVVGNVIRDTGNRSEKFGEGIYIGSATSNWCEYTNCEPDRSDRNSVIGNDIAGTTSENIDIKEGTEGGIVSGNKLSGDAMVATDSWIDVKGNGWLVEKNVGTQDGGTVTDGIQTHVVEDGWGRKNIIRANTLTVNGEGFGVYIHKADETGNVVGCDNQVTGAAKGLSNVTCSGS</sequence>
<dbReference type="EMBL" id="JAEACQ010000163">
    <property type="protein sequence ID" value="MBL7627776.1"/>
    <property type="molecule type" value="Genomic_DNA"/>
</dbReference>
<evidence type="ECO:0000256" key="1">
    <source>
        <dbReference type="SAM" id="MobiDB-lite"/>
    </source>
</evidence>
<evidence type="ECO:0000313" key="2">
    <source>
        <dbReference type="EMBL" id="MBL7627776.1"/>
    </source>
</evidence>
<dbReference type="Proteomes" id="UP000604475">
    <property type="component" value="Unassembled WGS sequence"/>
</dbReference>
<comment type="caution">
    <text evidence="2">The sequence shown here is derived from an EMBL/GenBank/DDBJ whole genome shotgun (WGS) entry which is preliminary data.</text>
</comment>
<dbReference type="Gene3D" id="2.160.20.10">
    <property type="entry name" value="Single-stranded right-handed beta-helix, Pectin lyase-like"/>
    <property type="match status" value="1"/>
</dbReference>